<protein>
    <submittedName>
        <fullName evidence="2">Uncharacterized protein</fullName>
    </submittedName>
</protein>
<proteinExistence type="predicted"/>
<accession>A0AAU9Y2A6</accession>
<comment type="caution">
    <text evidence="2">The sequence shown here is derived from an EMBL/GenBank/DDBJ whole genome shotgun (WGS) entry which is preliminary data.</text>
</comment>
<reference evidence="2 3" key="1">
    <citation type="submission" date="2022-05" db="EMBL/GenBank/DDBJ databases">
        <authorList>
            <consortium name="Genoscope - CEA"/>
            <person name="William W."/>
        </authorList>
    </citation>
    <scope>NUCLEOTIDE SEQUENCE [LARGE SCALE GENOMIC DNA]</scope>
</reference>
<name>A0AAU9Y2A6_9CNID</name>
<feature type="region of interest" description="Disordered" evidence="1">
    <location>
        <begin position="1"/>
        <end position="30"/>
    </location>
</feature>
<sequence length="199" mass="23370">MIMSGSISRVENGPVRPLKMSRKSSSRKNIKGGGWKGKLVFEPGISTSFYLTQSSLIEEMSEFNGIDEIEELQKIWLYKRPLKKGQLTQFILNHQFVVIRSKHWYWSIEKHCDKILLQRNKSCIMVREYEEGILRNTPVVEIKHGGSKGSMQDLIKFLYRKDELKKAYHWMEDNCKDLANRVFNEFVVEGSVGRSWHIW</sequence>
<organism evidence="2 3">
    <name type="scientific">Pocillopora meandrina</name>
    <dbReference type="NCBI Taxonomy" id="46732"/>
    <lineage>
        <taxon>Eukaryota</taxon>
        <taxon>Metazoa</taxon>
        <taxon>Cnidaria</taxon>
        <taxon>Anthozoa</taxon>
        <taxon>Hexacorallia</taxon>
        <taxon>Scleractinia</taxon>
        <taxon>Astrocoeniina</taxon>
        <taxon>Pocilloporidae</taxon>
        <taxon>Pocillopora</taxon>
    </lineage>
</organism>
<dbReference type="AlphaFoldDB" id="A0AAU9Y2A6"/>
<dbReference type="EMBL" id="CALNXJ010000118">
    <property type="protein sequence ID" value="CAH3165455.1"/>
    <property type="molecule type" value="Genomic_DNA"/>
</dbReference>
<feature type="compositionally biased region" description="Basic residues" evidence="1">
    <location>
        <begin position="19"/>
        <end position="30"/>
    </location>
</feature>
<keyword evidence="3" id="KW-1185">Reference proteome</keyword>
<evidence type="ECO:0000313" key="3">
    <source>
        <dbReference type="Proteomes" id="UP001159428"/>
    </source>
</evidence>
<evidence type="ECO:0000313" key="2">
    <source>
        <dbReference type="EMBL" id="CAH3165455.1"/>
    </source>
</evidence>
<dbReference type="Proteomes" id="UP001159428">
    <property type="component" value="Unassembled WGS sequence"/>
</dbReference>
<evidence type="ECO:0000256" key="1">
    <source>
        <dbReference type="SAM" id="MobiDB-lite"/>
    </source>
</evidence>
<gene>
    <name evidence="2" type="ORF">PMEA_00003516</name>
</gene>